<gene>
    <name evidence="6" type="ORF">A3E36_04500</name>
</gene>
<evidence type="ECO:0000256" key="2">
    <source>
        <dbReference type="ARBA" id="ARBA00023015"/>
    </source>
</evidence>
<dbReference type="GO" id="GO:0045892">
    <property type="term" value="P:negative regulation of DNA-templated transcription"/>
    <property type="evidence" value="ECO:0007669"/>
    <property type="project" value="TreeGrafter"/>
</dbReference>
<dbReference type="InterPro" id="IPR036388">
    <property type="entry name" value="WH-like_DNA-bd_sf"/>
</dbReference>
<dbReference type="InterPro" id="IPR036390">
    <property type="entry name" value="WH_DNA-bd_sf"/>
</dbReference>
<dbReference type="PANTHER" id="PTHR34824:SF1">
    <property type="entry name" value="HEAT-INDUCIBLE TRANSCRIPTION REPRESSOR HRCA"/>
    <property type="match status" value="1"/>
</dbReference>
<reference evidence="6 7" key="1">
    <citation type="journal article" date="2016" name="Nat. Commun.">
        <title>Thousands of microbial genomes shed light on interconnected biogeochemical processes in an aquifer system.</title>
        <authorList>
            <person name="Anantharaman K."/>
            <person name="Brown C.T."/>
            <person name="Hug L.A."/>
            <person name="Sharon I."/>
            <person name="Castelle C.J."/>
            <person name="Probst A.J."/>
            <person name="Thomas B.C."/>
            <person name="Singh A."/>
            <person name="Wilkins M.J."/>
            <person name="Karaoz U."/>
            <person name="Brodie E.L."/>
            <person name="Williams K.H."/>
            <person name="Hubbard S.S."/>
            <person name="Banfield J.F."/>
        </authorList>
    </citation>
    <scope>NUCLEOTIDE SEQUENCE [LARGE SCALE GENOMIC DNA]</scope>
</reference>
<dbReference type="Gene3D" id="3.30.450.40">
    <property type="match status" value="1"/>
</dbReference>
<evidence type="ECO:0000313" key="7">
    <source>
        <dbReference type="Proteomes" id="UP000177941"/>
    </source>
</evidence>
<keyword evidence="3" id="KW-0346">Stress response</keyword>
<keyword evidence="2" id="KW-0805">Transcription regulation</keyword>
<dbReference type="SUPFAM" id="SSF46785">
    <property type="entry name" value="Winged helix' DNA-binding domain"/>
    <property type="match status" value="1"/>
</dbReference>
<organism evidence="6 7">
    <name type="scientific">Candidatus Andersenbacteria bacterium RIFCSPHIGHO2_12_FULL_45_11b</name>
    <dbReference type="NCBI Taxonomy" id="1797282"/>
    <lineage>
        <taxon>Bacteria</taxon>
        <taxon>Candidatus Anderseniibacteriota</taxon>
    </lineage>
</organism>
<dbReference type="InterPro" id="IPR029016">
    <property type="entry name" value="GAF-like_dom_sf"/>
</dbReference>
<dbReference type="EMBL" id="MHHS01000031">
    <property type="protein sequence ID" value="OGY36658.1"/>
    <property type="molecule type" value="Genomic_DNA"/>
</dbReference>
<feature type="domain" description="Heat-inducible transcription repressor HrcA C-terminal" evidence="5">
    <location>
        <begin position="87"/>
        <end position="220"/>
    </location>
</feature>
<name>A0A1G1X9C5_9BACT</name>
<dbReference type="InterPro" id="IPR021153">
    <property type="entry name" value="HrcA_C"/>
</dbReference>
<keyword evidence="4" id="KW-0804">Transcription</keyword>
<comment type="caution">
    <text evidence="6">The sequence shown here is derived from an EMBL/GenBank/DDBJ whole genome shotgun (WGS) entry which is preliminary data.</text>
</comment>
<accession>A0A1G1X9C5</accession>
<dbReference type="GO" id="GO:0003677">
    <property type="term" value="F:DNA binding"/>
    <property type="evidence" value="ECO:0007669"/>
    <property type="project" value="InterPro"/>
</dbReference>
<dbReference type="Pfam" id="PF01628">
    <property type="entry name" value="HrcA"/>
    <property type="match status" value="1"/>
</dbReference>
<sequence length="236" mass="26616">MDYRLAHVLRGVVEEYIATGKPVGSERLLEILGISVSSATIRNLLRELEDSGYVTQPHTSAGRIPTDTGYRYYIDQLTFKDPSEQKVQSIKNKYQEYQEEFDRPAQALASMLADMTHAMAITSMLNSRDVYGSGISQLFRFSDEDTQDAVHEASVLLDNIHAYITKFADETEGDAHVYIGRENPIFESRHTSMIVRTMRLPTGETALLLLAGPKRMPYRRNVAMINAVASLLEHNK</sequence>
<dbReference type="SUPFAM" id="SSF55781">
    <property type="entry name" value="GAF domain-like"/>
    <property type="match status" value="1"/>
</dbReference>
<evidence type="ECO:0000313" key="6">
    <source>
        <dbReference type="EMBL" id="OGY36658.1"/>
    </source>
</evidence>
<protein>
    <recommendedName>
        <fullName evidence="5">Heat-inducible transcription repressor HrcA C-terminal domain-containing protein</fullName>
    </recommendedName>
</protein>
<proteinExistence type="predicted"/>
<dbReference type="InterPro" id="IPR002571">
    <property type="entry name" value="HrcA"/>
</dbReference>
<evidence type="ECO:0000256" key="4">
    <source>
        <dbReference type="ARBA" id="ARBA00023163"/>
    </source>
</evidence>
<dbReference type="Gene3D" id="1.10.10.10">
    <property type="entry name" value="Winged helix-like DNA-binding domain superfamily/Winged helix DNA-binding domain"/>
    <property type="match status" value="1"/>
</dbReference>
<evidence type="ECO:0000256" key="3">
    <source>
        <dbReference type="ARBA" id="ARBA00023016"/>
    </source>
</evidence>
<evidence type="ECO:0000259" key="5">
    <source>
        <dbReference type="Pfam" id="PF01628"/>
    </source>
</evidence>
<dbReference type="PANTHER" id="PTHR34824">
    <property type="entry name" value="HEAT-INDUCIBLE TRANSCRIPTION REPRESSOR HRCA"/>
    <property type="match status" value="1"/>
</dbReference>
<dbReference type="AlphaFoldDB" id="A0A1G1X9C5"/>
<evidence type="ECO:0000256" key="1">
    <source>
        <dbReference type="ARBA" id="ARBA00022491"/>
    </source>
</evidence>
<dbReference type="Proteomes" id="UP000177941">
    <property type="component" value="Unassembled WGS sequence"/>
</dbReference>
<keyword evidence="1" id="KW-0678">Repressor</keyword>